<proteinExistence type="predicted"/>
<comment type="caution">
    <text evidence="1">The sequence shown here is derived from an EMBL/GenBank/DDBJ whole genome shotgun (WGS) entry which is preliminary data.</text>
</comment>
<reference evidence="1" key="1">
    <citation type="submission" date="2020-05" db="EMBL/GenBank/DDBJ databases">
        <title>Large-scale comparative analyses of tick genomes elucidate their genetic diversity and vector capacities.</title>
        <authorList>
            <person name="Jia N."/>
            <person name="Wang J."/>
            <person name="Shi W."/>
            <person name="Du L."/>
            <person name="Sun Y."/>
            <person name="Zhan W."/>
            <person name="Jiang J."/>
            <person name="Wang Q."/>
            <person name="Zhang B."/>
            <person name="Ji P."/>
            <person name="Sakyi L.B."/>
            <person name="Cui X."/>
            <person name="Yuan T."/>
            <person name="Jiang B."/>
            <person name="Yang W."/>
            <person name="Lam T.T.-Y."/>
            <person name="Chang Q."/>
            <person name="Ding S."/>
            <person name="Wang X."/>
            <person name="Zhu J."/>
            <person name="Ruan X."/>
            <person name="Zhao L."/>
            <person name="Wei J."/>
            <person name="Que T."/>
            <person name="Du C."/>
            <person name="Cheng J."/>
            <person name="Dai P."/>
            <person name="Han X."/>
            <person name="Huang E."/>
            <person name="Gao Y."/>
            <person name="Liu J."/>
            <person name="Shao H."/>
            <person name="Ye R."/>
            <person name="Li L."/>
            <person name="Wei W."/>
            <person name="Wang X."/>
            <person name="Wang C."/>
            <person name="Yang T."/>
            <person name="Huo Q."/>
            <person name="Li W."/>
            <person name="Guo W."/>
            <person name="Chen H."/>
            <person name="Zhou L."/>
            <person name="Ni X."/>
            <person name="Tian J."/>
            <person name="Zhou Y."/>
            <person name="Sheng Y."/>
            <person name="Liu T."/>
            <person name="Pan Y."/>
            <person name="Xia L."/>
            <person name="Li J."/>
            <person name="Zhao F."/>
            <person name="Cao W."/>
        </authorList>
    </citation>
    <scope>NUCLEOTIDE SEQUENCE</scope>
    <source>
        <strain evidence="1">Dsil-2018</strain>
    </source>
</reference>
<keyword evidence="2" id="KW-1185">Reference proteome</keyword>
<evidence type="ECO:0000313" key="1">
    <source>
        <dbReference type="EMBL" id="KAH7941287.1"/>
    </source>
</evidence>
<dbReference type="EMBL" id="CM023476">
    <property type="protein sequence ID" value="KAH7941287.1"/>
    <property type="molecule type" value="Genomic_DNA"/>
</dbReference>
<gene>
    <name evidence="1" type="ORF">HPB49_011720</name>
</gene>
<dbReference type="Proteomes" id="UP000821865">
    <property type="component" value="Chromosome 7"/>
</dbReference>
<accession>A0ACB8CF23</accession>
<protein>
    <submittedName>
        <fullName evidence="1">Uncharacterized protein</fullName>
    </submittedName>
</protein>
<name>A0ACB8CF23_DERSI</name>
<organism evidence="1 2">
    <name type="scientific">Dermacentor silvarum</name>
    <name type="common">Tick</name>
    <dbReference type="NCBI Taxonomy" id="543639"/>
    <lineage>
        <taxon>Eukaryota</taxon>
        <taxon>Metazoa</taxon>
        <taxon>Ecdysozoa</taxon>
        <taxon>Arthropoda</taxon>
        <taxon>Chelicerata</taxon>
        <taxon>Arachnida</taxon>
        <taxon>Acari</taxon>
        <taxon>Parasitiformes</taxon>
        <taxon>Ixodida</taxon>
        <taxon>Ixodoidea</taxon>
        <taxon>Ixodidae</taxon>
        <taxon>Rhipicephalinae</taxon>
        <taxon>Dermacentor</taxon>
    </lineage>
</organism>
<sequence length="792" mass="88588">MLTPSDKPDHSQHRKSRGTNKGDHGGPKPNEPGSTFPRSADALLQNTPPGGRSGRVLVTAEKRPEDRPESPALTTPSTSRSPSTGQEPGRGEGIQACSRSRESALSSQTRPDPMKIDVVAVTTACVATCFILVLFYVTIAGILQNSSKGHTLCATEDCVRHATLLTRYIDWKLDPCDDFEAFVCSGWRRSQEYRDMFRSTFDALRYAWYGRFEDLLRRGAQQLSAARKPLAMYRMCQWYYPSNASQMASFRRFIEEHGLCWPEPPANKLLAPLYLVAVLSYLWESPFWITVSVLRHPRSAASRRRVLIGPGAYVRIMRYHHQVVEQYYLRYWEQFLALFYPDASTRPLLNETVVDEICAMERDVLDSLHAVTASPRKKPALVPFGDIGVHVPNASAEHWLKAFQEALSLEPKLGVDDEIAVTDLSLLRTVARLLTSYTWLQLNRHLTWLIVQYCAPAADFSLLVGYYGTKSTAEAYLPVSCAHAVEAAYKVLVLALGASTLFTRRDRVVIEAGFDSLVSAAVRKVNDSGWMDDYSKSRAIDKLESAREEMWPSVRLLDGDTLEAIYAAFPEDEPSLADYWVKSRKALKNMNRTPEYAEALLLPGNNFPDYLSYDYVSNVVKLAIAVAAPPVYYRNGTNAMMYGSLLFLVAKQLAKAIDDEGIKWASNSAVEEGTFLSNSTLERFRTTAECRRGDENETVFPDVPALEIAYAALGESHLRGEESVPLALGENLPEDKVFFMTLCYLSCAMPDDRSPIPADCNKVVMNSPAFAKAFKCREGSKMNPEKKCSFFA</sequence>
<evidence type="ECO:0000313" key="2">
    <source>
        <dbReference type="Proteomes" id="UP000821865"/>
    </source>
</evidence>